<reference evidence="1 2" key="1">
    <citation type="submission" date="2023-07" db="EMBL/GenBank/DDBJ databases">
        <title>Sorghum-associated microbial communities from plants grown in Nebraska, USA.</title>
        <authorList>
            <person name="Schachtman D."/>
        </authorList>
    </citation>
    <scope>NUCLEOTIDE SEQUENCE [LARGE SCALE GENOMIC DNA]</scope>
    <source>
        <strain evidence="1 2">CC482</strain>
    </source>
</reference>
<evidence type="ECO:0000313" key="1">
    <source>
        <dbReference type="EMBL" id="MDQ0116798.1"/>
    </source>
</evidence>
<proteinExistence type="predicted"/>
<dbReference type="Proteomes" id="UP001229346">
    <property type="component" value="Unassembled WGS sequence"/>
</dbReference>
<dbReference type="Gene3D" id="2.115.10.20">
    <property type="entry name" value="Glycosyl hydrolase domain, family 43"/>
    <property type="match status" value="1"/>
</dbReference>
<dbReference type="InterPro" id="IPR023296">
    <property type="entry name" value="Glyco_hydro_beta-prop_sf"/>
</dbReference>
<dbReference type="RefSeq" id="WP_307210669.1">
    <property type="nucleotide sequence ID" value="NZ_JAUSSU010000027.1"/>
</dbReference>
<evidence type="ECO:0008006" key="3">
    <source>
        <dbReference type="Google" id="ProtNLM"/>
    </source>
</evidence>
<sequence>MKSPLFRDPIYDGAADPVVIWNRQAKEWWMIYTNRRATQEGPKFGWVHGTDLGVASSSDGGSTWLYRGTLEGLETEWGRNTFWAPEIFWHDGCTICMSLTSTAYRKIGRARLVSGIIPAPTLFVGSSSPRLALVRRT</sequence>
<dbReference type="SUPFAM" id="SSF75005">
    <property type="entry name" value="Arabinanase/levansucrase/invertase"/>
    <property type="match status" value="1"/>
</dbReference>
<comment type="caution">
    <text evidence="1">The sequence shown here is derived from an EMBL/GenBank/DDBJ whole genome shotgun (WGS) entry which is preliminary data.</text>
</comment>
<gene>
    <name evidence="1" type="ORF">J2T15_006285</name>
</gene>
<name>A0ABT9UCV7_PAEHA</name>
<dbReference type="EMBL" id="JAUSSU010000027">
    <property type="protein sequence ID" value="MDQ0116798.1"/>
    <property type="molecule type" value="Genomic_DNA"/>
</dbReference>
<evidence type="ECO:0000313" key="2">
    <source>
        <dbReference type="Proteomes" id="UP001229346"/>
    </source>
</evidence>
<accession>A0ABT9UCV7</accession>
<organism evidence="1 2">
    <name type="scientific">Paenibacillus harenae</name>
    <dbReference type="NCBI Taxonomy" id="306543"/>
    <lineage>
        <taxon>Bacteria</taxon>
        <taxon>Bacillati</taxon>
        <taxon>Bacillota</taxon>
        <taxon>Bacilli</taxon>
        <taxon>Bacillales</taxon>
        <taxon>Paenibacillaceae</taxon>
        <taxon>Paenibacillus</taxon>
    </lineage>
</organism>
<protein>
    <recommendedName>
        <fullName evidence="3">Glycosyl hydrolase family 32 N-terminal domain-containing protein</fullName>
    </recommendedName>
</protein>
<keyword evidence="2" id="KW-1185">Reference proteome</keyword>